<organism evidence="2 3">
    <name type="scientific">Edhazardia aedis (strain USNM 41457)</name>
    <name type="common">Microsporidian parasite</name>
    <dbReference type="NCBI Taxonomy" id="1003232"/>
    <lineage>
        <taxon>Eukaryota</taxon>
        <taxon>Fungi</taxon>
        <taxon>Fungi incertae sedis</taxon>
        <taxon>Microsporidia</taxon>
        <taxon>Edhazardia</taxon>
    </lineage>
</organism>
<keyword evidence="1" id="KW-0472">Membrane</keyword>
<dbReference type="EMBL" id="AFBI03000015">
    <property type="protein sequence ID" value="EJW04658.1"/>
    <property type="molecule type" value="Genomic_DNA"/>
</dbReference>
<evidence type="ECO:0000313" key="3">
    <source>
        <dbReference type="Proteomes" id="UP000003163"/>
    </source>
</evidence>
<evidence type="ECO:0000256" key="1">
    <source>
        <dbReference type="SAM" id="Phobius"/>
    </source>
</evidence>
<gene>
    <name evidence="2" type="ORF">EDEG_01140</name>
</gene>
<accession>J8ZYD5</accession>
<keyword evidence="1" id="KW-1133">Transmembrane helix</keyword>
<proteinExistence type="predicted"/>
<evidence type="ECO:0000313" key="2">
    <source>
        <dbReference type="EMBL" id="EJW04658.1"/>
    </source>
</evidence>
<dbReference type="VEuPathDB" id="MicrosporidiaDB:EDEG_01140"/>
<sequence length="139" mass="15758">MVLLSLVDTFLIVLSFDCTYLFNIFFFESLPTLFFLPIFKDFSSSDESDETSLLMLILALDSTKLSLDVFLAGLPLFFLFFTTTSSGILSIFELSVLSILLSLLSFVFTLISHIFERELLLESIILFKRVFLAGLPLLL</sequence>
<protein>
    <submittedName>
        <fullName evidence="2">Uncharacterized protein</fullName>
    </submittedName>
</protein>
<feature type="transmembrane region" description="Helical" evidence="1">
    <location>
        <begin position="51"/>
        <end position="81"/>
    </location>
</feature>
<dbReference type="HOGENOM" id="CLU_1845063_0_0_1"/>
<dbReference type="Proteomes" id="UP000003163">
    <property type="component" value="Unassembled WGS sequence"/>
</dbReference>
<dbReference type="AlphaFoldDB" id="J8ZYD5"/>
<feature type="transmembrane region" description="Helical" evidence="1">
    <location>
        <begin position="87"/>
        <end position="112"/>
    </location>
</feature>
<reference evidence="2 3" key="1">
    <citation type="submission" date="2011-08" db="EMBL/GenBank/DDBJ databases">
        <authorList>
            <person name="Liu Z.J."/>
            <person name="Shi F.L."/>
            <person name="Lu J.Q."/>
            <person name="Li M."/>
            <person name="Wang Z.L."/>
        </authorList>
    </citation>
    <scope>NUCLEOTIDE SEQUENCE [LARGE SCALE GENOMIC DNA]</scope>
    <source>
        <strain evidence="2 3">USNM 41457</strain>
    </source>
</reference>
<feature type="transmembrane region" description="Helical" evidence="1">
    <location>
        <begin position="20"/>
        <end position="39"/>
    </location>
</feature>
<reference evidence="3" key="2">
    <citation type="submission" date="2015-07" db="EMBL/GenBank/DDBJ databases">
        <title>Contrasting host-pathogen interactions and genome evolution in two generalist and specialist microsporidian pathogens of mosquitoes.</title>
        <authorList>
            <consortium name="The Broad Institute Genomics Platform"/>
            <consortium name="The Broad Institute Genome Sequencing Center for Infectious Disease"/>
            <person name="Cuomo C.A."/>
            <person name="Sanscrainte N.D."/>
            <person name="Goldberg J.M."/>
            <person name="Heiman D."/>
            <person name="Young S."/>
            <person name="Zeng Q."/>
            <person name="Becnel J.J."/>
            <person name="Birren B.W."/>
        </authorList>
    </citation>
    <scope>NUCLEOTIDE SEQUENCE [LARGE SCALE GENOMIC DNA]</scope>
    <source>
        <strain evidence="3">USNM 41457</strain>
    </source>
</reference>
<keyword evidence="1" id="KW-0812">Transmembrane</keyword>
<keyword evidence="3" id="KW-1185">Reference proteome</keyword>
<comment type="caution">
    <text evidence="2">The sequence shown here is derived from an EMBL/GenBank/DDBJ whole genome shotgun (WGS) entry which is preliminary data.</text>
</comment>
<name>J8ZYD5_EDHAE</name>
<dbReference type="InParanoid" id="J8ZYD5"/>